<proteinExistence type="predicted"/>
<dbReference type="WBParaSite" id="TASK_0000298001-mRNA-1">
    <property type="protein sequence ID" value="TASK_0000298001-mRNA-1"/>
    <property type="gene ID" value="TASK_0000298001"/>
</dbReference>
<sequence>MGSHDSLASVDTISEAQFDFIPDKQAFSSTTIYKGNVVALKTLPYHRVDLTNELLVEVNRVRHLPSSLPSQFASTFLHFEGS</sequence>
<evidence type="ECO:0000313" key="2">
    <source>
        <dbReference type="Proteomes" id="UP000282613"/>
    </source>
</evidence>
<reference evidence="1 2" key="2">
    <citation type="submission" date="2018-11" db="EMBL/GenBank/DDBJ databases">
        <authorList>
            <consortium name="Pathogen Informatics"/>
        </authorList>
    </citation>
    <scope>NUCLEOTIDE SEQUENCE [LARGE SCALE GENOMIC DNA]</scope>
</reference>
<dbReference type="EMBL" id="UYRS01004551">
    <property type="protein sequence ID" value="VDK26790.1"/>
    <property type="molecule type" value="Genomic_DNA"/>
</dbReference>
<dbReference type="STRING" id="60517.A0A0R3VZY6"/>
<reference evidence="3" key="1">
    <citation type="submission" date="2017-02" db="UniProtKB">
        <authorList>
            <consortium name="WormBaseParasite"/>
        </authorList>
    </citation>
    <scope>IDENTIFICATION</scope>
</reference>
<name>A0A0R3VZY6_TAEAS</name>
<gene>
    <name evidence="1" type="ORF">TASK_LOCUS2981</name>
</gene>
<evidence type="ECO:0000313" key="3">
    <source>
        <dbReference type="WBParaSite" id="TASK_0000298001-mRNA-1"/>
    </source>
</evidence>
<evidence type="ECO:0000313" key="1">
    <source>
        <dbReference type="EMBL" id="VDK26790.1"/>
    </source>
</evidence>
<organism evidence="3">
    <name type="scientific">Taenia asiatica</name>
    <name type="common">Asian tapeworm</name>
    <dbReference type="NCBI Taxonomy" id="60517"/>
    <lineage>
        <taxon>Eukaryota</taxon>
        <taxon>Metazoa</taxon>
        <taxon>Spiralia</taxon>
        <taxon>Lophotrochozoa</taxon>
        <taxon>Platyhelminthes</taxon>
        <taxon>Cestoda</taxon>
        <taxon>Eucestoda</taxon>
        <taxon>Cyclophyllidea</taxon>
        <taxon>Taeniidae</taxon>
        <taxon>Taenia</taxon>
    </lineage>
</organism>
<dbReference type="AlphaFoldDB" id="A0A0R3VZY6"/>
<protein>
    <submittedName>
        <fullName evidence="1 3">Uncharacterized protein</fullName>
    </submittedName>
</protein>
<accession>A0A0R3VZY6</accession>
<dbReference type="Proteomes" id="UP000282613">
    <property type="component" value="Unassembled WGS sequence"/>
</dbReference>
<keyword evidence="2" id="KW-1185">Reference proteome</keyword>